<dbReference type="RefSeq" id="WP_152217142.1">
    <property type="nucleotide sequence ID" value="NZ_WESC01000015.1"/>
</dbReference>
<evidence type="ECO:0000256" key="2">
    <source>
        <dbReference type="ARBA" id="ARBA00023125"/>
    </source>
</evidence>
<dbReference type="InterPro" id="IPR020449">
    <property type="entry name" value="Tscrpt_reg_AraC-type_HTH"/>
</dbReference>
<dbReference type="Pfam" id="PF12833">
    <property type="entry name" value="HTH_18"/>
    <property type="match status" value="1"/>
</dbReference>
<dbReference type="PROSITE" id="PS01124">
    <property type="entry name" value="HTH_ARAC_FAMILY_2"/>
    <property type="match status" value="1"/>
</dbReference>
<dbReference type="EMBL" id="WESC01000015">
    <property type="protein sequence ID" value="KAB7738867.1"/>
    <property type="molecule type" value="Genomic_DNA"/>
</dbReference>
<name>A0A6N6VG43_9HYPH</name>
<dbReference type="GO" id="GO:0043565">
    <property type="term" value="F:sequence-specific DNA binding"/>
    <property type="evidence" value="ECO:0007669"/>
    <property type="project" value="InterPro"/>
</dbReference>
<evidence type="ECO:0000313" key="6">
    <source>
        <dbReference type="Proteomes" id="UP000468901"/>
    </source>
</evidence>
<keyword evidence="2" id="KW-0238">DNA-binding</keyword>
<keyword evidence="1" id="KW-0805">Transcription regulation</keyword>
<dbReference type="Gene3D" id="1.10.10.60">
    <property type="entry name" value="Homeodomain-like"/>
    <property type="match status" value="1"/>
</dbReference>
<evidence type="ECO:0000256" key="3">
    <source>
        <dbReference type="ARBA" id="ARBA00023163"/>
    </source>
</evidence>
<reference evidence="5 6" key="1">
    <citation type="submission" date="2019-09" db="EMBL/GenBank/DDBJ databases">
        <title>Parvibaculum sedimenti sp. nov., isolated from sediment.</title>
        <authorList>
            <person name="Wang Y."/>
        </authorList>
    </citation>
    <scope>NUCLEOTIDE SEQUENCE [LARGE SCALE GENOMIC DNA]</scope>
    <source>
        <strain evidence="5 6">HXT-9</strain>
    </source>
</reference>
<dbReference type="PANTHER" id="PTHR46796:SF7">
    <property type="entry name" value="ARAC FAMILY TRANSCRIPTIONAL REGULATOR"/>
    <property type="match status" value="1"/>
</dbReference>
<evidence type="ECO:0000259" key="4">
    <source>
        <dbReference type="PROSITE" id="PS01124"/>
    </source>
</evidence>
<sequence>MDIEEQVLLTDVHMDGVKFSIARLRAPFCVSTAPGPISYCYLLRKGRLWLEVGSAEPTLIALEAGTIVGLTGTIPHRFRSGPGQLRVKEERLVTHGFAEEHEGDAPFELIVGEIPQEALALSGLFLGAMVLSPSRAEKVCRRIWKAADLVEEELRDTETMGGSSLVIRRLAELMLINIARWVISQATSEEAGGLRALADMRILRAMAAFTRESLKNWTVKELADIAGMSRTAFSERFHDLIGLSPLQCVTRTRLRTASAALTRGGQSLEEVAAMAGYSSAAAFIRAFRREFQTTPARWRANRGPEPFEQGLRE</sequence>
<proteinExistence type="predicted"/>
<accession>A0A6N6VG43</accession>
<gene>
    <name evidence="5" type="ORF">F2P47_14710</name>
</gene>
<dbReference type="AlphaFoldDB" id="A0A6N6VG43"/>
<evidence type="ECO:0000313" key="5">
    <source>
        <dbReference type="EMBL" id="KAB7738867.1"/>
    </source>
</evidence>
<evidence type="ECO:0000256" key="1">
    <source>
        <dbReference type="ARBA" id="ARBA00023015"/>
    </source>
</evidence>
<dbReference type="Proteomes" id="UP000468901">
    <property type="component" value="Unassembled WGS sequence"/>
</dbReference>
<dbReference type="InterPro" id="IPR018060">
    <property type="entry name" value="HTH_AraC"/>
</dbReference>
<protein>
    <submittedName>
        <fullName evidence="5">Helix-turn-helix domain-containing protein</fullName>
    </submittedName>
</protein>
<dbReference type="GO" id="GO:0003700">
    <property type="term" value="F:DNA-binding transcription factor activity"/>
    <property type="evidence" value="ECO:0007669"/>
    <property type="project" value="InterPro"/>
</dbReference>
<dbReference type="PROSITE" id="PS00041">
    <property type="entry name" value="HTH_ARAC_FAMILY_1"/>
    <property type="match status" value="1"/>
</dbReference>
<dbReference type="PRINTS" id="PR00032">
    <property type="entry name" value="HTHARAC"/>
</dbReference>
<dbReference type="PANTHER" id="PTHR46796">
    <property type="entry name" value="HTH-TYPE TRANSCRIPTIONAL ACTIVATOR RHAS-RELATED"/>
    <property type="match status" value="1"/>
</dbReference>
<dbReference type="SUPFAM" id="SSF46689">
    <property type="entry name" value="Homeodomain-like"/>
    <property type="match status" value="2"/>
</dbReference>
<dbReference type="InterPro" id="IPR032783">
    <property type="entry name" value="AraC_lig"/>
</dbReference>
<feature type="domain" description="HTH araC/xylS-type" evidence="4">
    <location>
        <begin position="204"/>
        <end position="301"/>
    </location>
</feature>
<dbReference type="SMART" id="SM00342">
    <property type="entry name" value="HTH_ARAC"/>
    <property type="match status" value="1"/>
</dbReference>
<dbReference type="InterPro" id="IPR050204">
    <property type="entry name" value="AraC_XylS_family_regulators"/>
</dbReference>
<organism evidence="5 6">
    <name type="scientific">Parvibaculum sedimenti</name>
    <dbReference type="NCBI Taxonomy" id="2608632"/>
    <lineage>
        <taxon>Bacteria</taxon>
        <taxon>Pseudomonadati</taxon>
        <taxon>Pseudomonadota</taxon>
        <taxon>Alphaproteobacteria</taxon>
        <taxon>Hyphomicrobiales</taxon>
        <taxon>Parvibaculaceae</taxon>
        <taxon>Parvibaculum</taxon>
    </lineage>
</organism>
<comment type="caution">
    <text evidence="5">The sequence shown here is derived from an EMBL/GenBank/DDBJ whole genome shotgun (WGS) entry which is preliminary data.</text>
</comment>
<keyword evidence="6" id="KW-1185">Reference proteome</keyword>
<keyword evidence="3" id="KW-0804">Transcription</keyword>
<dbReference type="Pfam" id="PF12852">
    <property type="entry name" value="Cupin_6"/>
    <property type="match status" value="1"/>
</dbReference>
<dbReference type="InterPro" id="IPR009057">
    <property type="entry name" value="Homeodomain-like_sf"/>
</dbReference>
<dbReference type="InterPro" id="IPR018062">
    <property type="entry name" value="HTH_AraC-typ_CS"/>
</dbReference>